<dbReference type="EMBL" id="JACFOF010000016">
    <property type="protein sequence ID" value="MBW7954096.1"/>
    <property type="molecule type" value="Genomic_DNA"/>
</dbReference>
<protein>
    <submittedName>
        <fullName evidence="1">Uncharacterized protein</fullName>
    </submittedName>
</protein>
<gene>
    <name evidence="1" type="ORF">H3C67_04905</name>
</gene>
<accession>A0A952AJ56</accession>
<feature type="non-terminal residue" evidence="1">
    <location>
        <position position="412"/>
    </location>
</feature>
<sequence length="412" mass="45253">MANNKDHNLLLRYFYKVAVLLLLPISFSFLFTQKAEAAQYGNMYVDMYISLDGLVSTSTRLPGAVVWAGSPLHKDLFNKPEYDPRGGSPQLFMVTSATRAVDMVNMQGNVRCGSVSTDPRACNGLQVFGPSFQAIRFGGMPRSQMSVYNVSTHDSSECPQTFRHLAPSLGEAGRWYETGWLGGLQCVAAVYSTEQDRLGCPGVRGNASSREHLRLTPYFPRGWYNAYGTNFPINFEANDPKGGGYFMVVNVPADVQDNGWWSRFVRDQVVQNFNTINFPNPTTPYYGTTDHPYVISTRGQIVRRDSGEPISRTASESVYMSSIGNTATKSIVFHYIPSDNPPIECGSPCTTDEQCRNADVGGYTCIDFNNDGTRRCALMQCADPSLAPLCSDDGCAIATPTPTPTVTDTPTP</sequence>
<dbReference type="AlphaFoldDB" id="A0A952AJ56"/>
<reference evidence="1" key="1">
    <citation type="journal article" date="2022" name="ISME J.">
        <title>A general approach to explore prokaryotic protein glycosylation reveals the unique surface layer modulation of an anammox bacterium.</title>
        <authorList>
            <person name="Pabst M."/>
            <person name="Grouzdev D.S."/>
            <person name="Lawson C.E."/>
            <person name="Kleikamp H.B.C."/>
            <person name="de Ram C."/>
            <person name="Louwen R."/>
            <person name="Lin Y.M."/>
            <person name="Lucker S."/>
            <person name="van Loosdrecht M.C.M."/>
            <person name="Laureni M."/>
        </authorList>
    </citation>
    <scope>NUCLEOTIDE SEQUENCE</scope>
    <source>
        <strain evidence="1">BROCD043</strain>
    </source>
</reference>
<evidence type="ECO:0000313" key="1">
    <source>
        <dbReference type="EMBL" id="MBW7954096.1"/>
    </source>
</evidence>
<proteinExistence type="predicted"/>
<name>A0A952AJ56_9BACT</name>
<evidence type="ECO:0000313" key="2">
    <source>
        <dbReference type="Proteomes" id="UP000781173"/>
    </source>
</evidence>
<comment type="caution">
    <text evidence="1">The sequence shown here is derived from an EMBL/GenBank/DDBJ whole genome shotgun (WGS) entry which is preliminary data.</text>
</comment>
<dbReference type="Proteomes" id="UP000781173">
    <property type="component" value="Unassembled WGS sequence"/>
</dbReference>
<organism evidence="1 2">
    <name type="scientific">Candidatus Dojkabacteria bacterium</name>
    <dbReference type="NCBI Taxonomy" id="2099670"/>
    <lineage>
        <taxon>Bacteria</taxon>
        <taxon>Candidatus Dojkabacteria</taxon>
    </lineage>
</organism>